<evidence type="ECO:0000256" key="1">
    <source>
        <dbReference type="SAM" id="Phobius"/>
    </source>
</evidence>
<keyword evidence="1" id="KW-0812">Transmembrane</keyword>
<dbReference type="EMBL" id="JBHSPW010000012">
    <property type="protein sequence ID" value="MFC5895868.1"/>
    <property type="molecule type" value="Genomic_DNA"/>
</dbReference>
<evidence type="ECO:0008006" key="4">
    <source>
        <dbReference type="Google" id="ProtNLM"/>
    </source>
</evidence>
<feature type="transmembrane region" description="Helical" evidence="1">
    <location>
        <begin position="16"/>
        <end position="36"/>
    </location>
</feature>
<evidence type="ECO:0000313" key="3">
    <source>
        <dbReference type="Proteomes" id="UP001596241"/>
    </source>
</evidence>
<evidence type="ECO:0000313" key="2">
    <source>
        <dbReference type="EMBL" id="MFC5895868.1"/>
    </source>
</evidence>
<keyword evidence="3" id="KW-1185">Reference proteome</keyword>
<reference evidence="3" key="1">
    <citation type="journal article" date="2019" name="Int. J. Syst. Evol. Microbiol.">
        <title>The Global Catalogue of Microorganisms (GCM) 10K type strain sequencing project: providing services to taxonomists for standard genome sequencing and annotation.</title>
        <authorList>
            <consortium name="The Broad Institute Genomics Platform"/>
            <consortium name="The Broad Institute Genome Sequencing Center for Infectious Disease"/>
            <person name="Wu L."/>
            <person name="Ma J."/>
        </authorList>
    </citation>
    <scope>NUCLEOTIDE SEQUENCE [LARGE SCALE GENOMIC DNA]</scope>
    <source>
        <strain evidence="3">CGMCC 1.15809</strain>
    </source>
</reference>
<name>A0ABW1FSN6_9ACTN</name>
<proteinExistence type="predicted"/>
<organism evidence="2 3">
    <name type="scientific">Streptomyces ramulosus</name>
    <dbReference type="NCBI Taxonomy" id="47762"/>
    <lineage>
        <taxon>Bacteria</taxon>
        <taxon>Bacillati</taxon>
        <taxon>Actinomycetota</taxon>
        <taxon>Actinomycetes</taxon>
        <taxon>Kitasatosporales</taxon>
        <taxon>Streptomycetaceae</taxon>
        <taxon>Streptomyces</taxon>
    </lineage>
</organism>
<protein>
    <recommendedName>
        <fullName evidence="4">DUF4190 domain-containing protein</fullName>
    </recommendedName>
</protein>
<keyword evidence="1" id="KW-1133">Transmembrane helix</keyword>
<feature type="transmembrane region" description="Helical" evidence="1">
    <location>
        <begin position="42"/>
        <end position="62"/>
    </location>
</feature>
<dbReference type="Proteomes" id="UP001596241">
    <property type="component" value="Unassembled WGS sequence"/>
</dbReference>
<sequence>MSKERIVSSGSTDSPASLYGPASLSLGVVAFLATVLSGYLGIAVPLLAGCLAVTFGVLGLVNGTNRGKCVIGLVGGAVGFLYPVYLMIALSM</sequence>
<accession>A0ABW1FSN6</accession>
<dbReference type="RefSeq" id="WP_345078318.1">
    <property type="nucleotide sequence ID" value="NZ_BAAAWG010000002.1"/>
</dbReference>
<feature type="transmembrane region" description="Helical" evidence="1">
    <location>
        <begin position="69"/>
        <end position="90"/>
    </location>
</feature>
<gene>
    <name evidence="2" type="ORF">ACFP3M_24025</name>
</gene>
<keyword evidence="1" id="KW-0472">Membrane</keyword>
<comment type="caution">
    <text evidence="2">The sequence shown here is derived from an EMBL/GenBank/DDBJ whole genome shotgun (WGS) entry which is preliminary data.</text>
</comment>